<evidence type="ECO:0000256" key="2">
    <source>
        <dbReference type="ARBA" id="ARBA00022490"/>
    </source>
</evidence>
<keyword evidence="5 9" id="KW-0350">Heme biosynthesis</keyword>
<evidence type="ECO:0000256" key="9">
    <source>
        <dbReference type="HAMAP-Rule" id="MF_00323"/>
    </source>
</evidence>
<keyword evidence="3 9" id="KW-0479">Metal-binding</keyword>
<dbReference type="Pfam" id="PF00762">
    <property type="entry name" value="Ferrochelatase"/>
    <property type="match status" value="1"/>
</dbReference>
<keyword evidence="2 9" id="KW-0963">Cytoplasm</keyword>
<proteinExistence type="inferred from homology"/>
<feature type="binding site" evidence="9">
    <location>
        <position position="288"/>
    </location>
    <ligand>
        <name>Fe(2+)</name>
        <dbReference type="ChEBI" id="CHEBI:29033"/>
    </ligand>
</feature>
<dbReference type="InterPro" id="IPR033644">
    <property type="entry name" value="Ferrochelatase_C"/>
</dbReference>
<dbReference type="AlphaFoldDB" id="A0AAW9R6A5"/>
<evidence type="ECO:0000256" key="5">
    <source>
        <dbReference type="ARBA" id="ARBA00023133"/>
    </source>
</evidence>
<keyword evidence="7 9" id="KW-0627">Porphyrin biosynthesis</keyword>
<evidence type="ECO:0000256" key="7">
    <source>
        <dbReference type="ARBA" id="ARBA00023244"/>
    </source>
</evidence>
<dbReference type="GO" id="GO:0005737">
    <property type="term" value="C:cytoplasm"/>
    <property type="evidence" value="ECO:0007669"/>
    <property type="project" value="UniProtKB-SubCell"/>
</dbReference>
<dbReference type="RefSeq" id="WP_337335012.1">
    <property type="nucleotide sequence ID" value="NZ_JBBDHC010000007.1"/>
</dbReference>
<protein>
    <recommendedName>
        <fullName evidence="9 10">Ferrochelatase</fullName>
        <ecNumber evidence="9 10">4.98.1.1</ecNumber>
    </recommendedName>
    <alternativeName>
        <fullName evidence="9">Heme synthase</fullName>
    </alternativeName>
    <alternativeName>
        <fullName evidence="9">Protoheme ferro-lyase</fullName>
    </alternativeName>
</protein>
<comment type="similarity">
    <text evidence="1 9 10">Belongs to the ferrochelatase family.</text>
</comment>
<evidence type="ECO:0000313" key="13">
    <source>
        <dbReference type="Proteomes" id="UP001364472"/>
    </source>
</evidence>
<evidence type="ECO:0000256" key="6">
    <source>
        <dbReference type="ARBA" id="ARBA00023239"/>
    </source>
</evidence>
<evidence type="ECO:0000313" key="12">
    <source>
        <dbReference type="EMBL" id="MEJ1249294.1"/>
    </source>
</evidence>
<dbReference type="PROSITE" id="PS00534">
    <property type="entry name" value="FERROCHELATASE"/>
    <property type="match status" value="1"/>
</dbReference>
<dbReference type="EC" id="4.98.1.1" evidence="9 10"/>
<evidence type="ECO:0000256" key="10">
    <source>
        <dbReference type="RuleBase" id="RU000607"/>
    </source>
</evidence>
<evidence type="ECO:0000256" key="3">
    <source>
        <dbReference type="ARBA" id="ARBA00022723"/>
    </source>
</evidence>
<evidence type="ECO:0000256" key="8">
    <source>
        <dbReference type="ARBA" id="ARBA00024536"/>
    </source>
</evidence>
<evidence type="ECO:0000256" key="1">
    <source>
        <dbReference type="ARBA" id="ARBA00007718"/>
    </source>
</evidence>
<keyword evidence="6 9" id="KW-0456">Lyase</keyword>
<dbReference type="GO" id="GO:0046872">
    <property type="term" value="F:metal ion binding"/>
    <property type="evidence" value="ECO:0007669"/>
    <property type="project" value="UniProtKB-KW"/>
</dbReference>
<accession>A0AAW9R6A5</accession>
<dbReference type="HAMAP" id="MF_00323">
    <property type="entry name" value="Ferrochelatase"/>
    <property type="match status" value="1"/>
</dbReference>
<dbReference type="InterPro" id="IPR033659">
    <property type="entry name" value="Ferrochelatase_N"/>
</dbReference>
<reference evidence="12 13" key="1">
    <citation type="journal article" date="2016" name="Antonie Van Leeuwenhoek">
        <title>Denitratimonas tolerans gen. nov., sp. nov., a denitrifying bacterium isolated from a bioreactor for tannery wastewater treatment.</title>
        <authorList>
            <person name="Han S.I."/>
            <person name="Kim J.O."/>
            <person name="Lee Y.R."/>
            <person name="Ekpeghere K.I."/>
            <person name="Koh S.C."/>
            <person name="Whang K.S."/>
        </authorList>
    </citation>
    <scope>NUCLEOTIDE SEQUENCE [LARGE SCALE GENOMIC DNA]</scope>
    <source>
        <strain evidence="12 13">KACC 17565</strain>
    </source>
</reference>
<comment type="subcellular location">
    <subcellularLocation>
        <location evidence="9 10">Cytoplasm</location>
    </subcellularLocation>
</comment>
<dbReference type="GO" id="GO:0004325">
    <property type="term" value="F:ferrochelatase activity"/>
    <property type="evidence" value="ECO:0007669"/>
    <property type="project" value="UniProtKB-UniRule"/>
</dbReference>
<dbReference type="GO" id="GO:0006783">
    <property type="term" value="P:heme biosynthetic process"/>
    <property type="evidence" value="ECO:0007669"/>
    <property type="project" value="UniProtKB-UniRule"/>
</dbReference>
<evidence type="ECO:0000256" key="4">
    <source>
        <dbReference type="ARBA" id="ARBA00023004"/>
    </source>
</evidence>
<dbReference type="CDD" id="cd00419">
    <property type="entry name" value="Ferrochelatase_C"/>
    <property type="match status" value="1"/>
</dbReference>
<organism evidence="12 13">
    <name type="scientific">Denitratimonas tolerans</name>
    <dbReference type="NCBI Taxonomy" id="1338420"/>
    <lineage>
        <taxon>Bacteria</taxon>
        <taxon>Pseudomonadati</taxon>
        <taxon>Pseudomonadota</taxon>
        <taxon>Gammaproteobacteria</taxon>
        <taxon>Lysobacterales</taxon>
        <taxon>Lysobacteraceae</taxon>
        <taxon>Denitratimonas</taxon>
    </lineage>
</organism>
<sequence>MTDSLSSTDDDAGHEPRTGVLLVNLGTPESPEPRALRRYLAEFLADRRVVELPRALWFPILYGIILPFRAPRSAALYRSIWTGRGSPLAWLSEDLAAAVAARCADRTAVALAMRYGEPSVSRQMRALRERGVERLVVLPLYPQYSGTTTASVFDAVTAELGGWRRWPELHLIPDYHDDAAWIDAVAGSIRTHREAQAEPGHLLFSFHGIPQRCVDRGDPYADQCRASAGAIARRLGLEEADWSLSFQSRLGRAQWLTPYTDQTVRALAARGVRHLDVVCPGFAVDCLETLEEIAVQNAGFFREAGGQSLRYIPALNAEASHADALAALVKRHLDPGT</sequence>
<dbReference type="InterPro" id="IPR019772">
    <property type="entry name" value="Ferrochelatase_AS"/>
</dbReference>
<dbReference type="CDD" id="cd03411">
    <property type="entry name" value="Ferrochelatase_N"/>
    <property type="match status" value="1"/>
</dbReference>
<feature type="binding site" evidence="9">
    <location>
        <position position="207"/>
    </location>
    <ligand>
        <name>Fe(2+)</name>
        <dbReference type="ChEBI" id="CHEBI:29033"/>
    </ligand>
</feature>
<dbReference type="PANTHER" id="PTHR11108:SF1">
    <property type="entry name" value="FERROCHELATASE, MITOCHONDRIAL"/>
    <property type="match status" value="1"/>
</dbReference>
<dbReference type="SUPFAM" id="SSF53800">
    <property type="entry name" value="Chelatase"/>
    <property type="match status" value="1"/>
</dbReference>
<comment type="pathway">
    <text evidence="9 10">Porphyrin-containing compound metabolism; protoheme biosynthesis; protoheme from protoporphyrin-IX: step 1/1.</text>
</comment>
<keyword evidence="13" id="KW-1185">Reference proteome</keyword>
<name>A0AAW9R6A5_9GAMM</name>
<dbReference type="InterPro" id="IPR001015">
    <property type="entry name" value="Ferrochelatase"/>
</dbReference>
<dbReference type="EMBL" id="JBBDHC010000007">
    <property type="protein sequence ID" value="MEJ1249294.1"/>
    <property type="molecule type" value="Genomic_DNA"/>
</dbReference>
<dbReference type="FunFam" id="3.40.50.1400:FF:000002">
    <property type="entry name" value="Ferrochelatase"/>
    <property type="match status" value="1"/>
</dbReference>
<keyword evidence="4 9" id="KW-0408">Iron</keyword>
<feature type="region of interest" description="Disordered" evidence="11">
    <location>
        <begin position="1"/>
        <end position="24"/>
    </location>
</feature>
<gene>
    <name evidence="9 12" type="primary">hemH</name>
    <name evidence="12" type="ORF">WB794_06360</name>
</gene>
<comment type="caution">
    <text evidence="12">The sequence shown here is derived from an EMBL/GenBank/DDBJ whole genome shotgun (WGS) entry which is preliminary data.</text>
</comment>
<dbReference type="NCBIfam" id="TIGR00109">
    <property type="entry name" value="hemH"/>
    <property type="match status" value="1"/>
</dbReference>
<comment type="function">
    <text evidence="9 10">Catalyzes the ferrous insertion into protoporphyrin IX.</text>
</comment>
<comment type="catalytic activity">
    <reaction evidence="8">
        <text>Fe-coproporphyrin III + 2 H(+) = coproporphyrin III + Fe(2+)</text>
        <dbReference type="Rhea" id="RHEA:49572"/>
        <dbReference type="ChEBI" id="CHEBI:15378"/>
        <dbReference type="ChEBI" id="CHEBI:29033"/>
        <dbReference type="ChEBI" id="CHEBI:68438"/>
        <dbReference type="ChEBI" id="CHEBI:131725"/>
        <dbReference type="EC" id="4.99.1.9"/>
    </reaction>
    <physiologicalReaction direction="right-to-left" evidence="8">
        <dbReference type="Rhea" id="RHEA:49574"/>
    </physiologicalReaction>
</comment>
<dbReference type="PANTHER" id="PTHR11108">
    <property type="entry name" value="FERROCHELATASE"/>
    <property type="match status" value="1"/>
</dbReference>
<comment type="catalytic activity">
    <reaction evidence="9 10">
        <text>heme b + 2 H(+) = protoporphyrin IX + Fe(2+)</text>
        <dbReference type="Rhea" id="RHEA:22584"/>
        <dbReference type="ChEBI" id="CHEBI:15378"/>
        <dbReference type="ChEBI" id="CHEBI:29033"/>
        <dbReference type="ChEBI" id="CHEBI:57306"/>
        <dbReference type="ChEBI" id="CHEBI:60344"/>
        <dbReference type="EC" id="4.98.1.1"/>
    </reaction>
</comment>
<evidence type="ECO:0000256" key="11">
    <source>
        <dbReference type="SAM" id="MobiDB-lite"/>
    </source>
</evidence>
<dbReference type="Gene3D" id="3.40.50.1400">
    <property type="match status" value="2"/>
</dbReference>
<dbReference type="Proteomes" id="UP001364472">
    <property type="component" value="Unassembled WGS sequence"/>
</dbReference>